<evidence type="ECO:0000256" key="3">
    <source>
        <dbReference type="ARBA" id="ARBA00022691"/>
    </source>
</evidence>
<dbReference type="GO" id="GO:0003824">
    <property type="term" value="F:catalytic activity"/>
    <property type="evidence" value="ECO:0007669"/>
    <property type="project" value="InterPro"/>
</dbReference>
<dbReference type="PROSITE" id="PS51918">
    <property type="entry name" value="RADICAL_SAM"/>
    <property type="match status" value="1"/>
</dbReference>
<keyword evidence="5" id="KW-0408">Iron</keyword>
<dbReference type="CDD" id="cd01335">
    <property type="entry name" value="Radical_SAM"/>
    <property type="match status" value="1"/>
</dbReference>
<dbReference type="InterPro" id="IPR051196">
    <property type="entry name" value="RSAD2/Viperin_antiviral"/>
</dbReference>
<evidence type="ECO:0000256" key="6">
    <source>
        <dbReference type="ARBA" id="ARBA00023014"/>
    </source>
</evidence>
<dbReference type="InterPro" id="IPR058240">
    <property type="entry name" value="rSAM_sf"/>
</dbReference>
<dbReference type="Pfam" id="PF04055">
    <property type="entry name" value="Radical_SAM"/>
    <property type="match status" value="1"/>
</dbReference>
<dbReference type="PANTHER" id="PTHR21339:SF0">
    <property type="entry name" value="S-ADENOSYLMETHIONINE-DEPENDENT NUCLEOTIDE DEHYDRATASE RSAD2"/>
    <property type="match status" value="1"/>
</dbReference>
<dbReference type="Proteomes" id="UP001218895">
    <property type="component" value="Chromosome"/>
</dbReference>
<dbReference type="InterPro" id="IPR013785">
    <property type="entry name" value="Aldolase_TIM"/>
</dbReference>
<accession>A0AAF0JP18</accession>
<evidence type="ECO:0000256" key="1">
    <source>
        <dbReference type="ARBA" id="ARBA00001966"/>
    </source>
</evidence>
<dbReference type="Gene3D" id="3.20.20.70">
    <property type="entry name" value="Aldolase class I"/>
    <property type="match status" value="1"/>
</dbReference>
<keyword evidence="6" id="KW-0411">Iron-sulfur</keyword>
<dbReference type="SUPFAM" id="SSF102114">
    <property type="entry name" value="Radical SAM enzymes"/>
    <property type="match status" value="1"/>
</dbReference>
<keyword evidence="3" id="KW-0949">S-adenosyl-L-methionine</keyword>
<keyword evidence="4" id="KW-0479">Metal-binding</keyword>
<evidence type="ECO:0000256" key="5">
    <source>
        <dbReference type="ARBA" id="ARBA00023004"/>
    </source>
</evidence>
<dbReference type="InterPro" id="IPR006638">
    <property type="entry name" value="Elp3/MiaA/NifB-like_rSAM"/>
</dbReference>
<gene>
    <name evidence="9" type="ORF">L1994_03385</name>
</gene>
<evidence type="ECO:0000256" key="2">
    <source>
        <dbReference type="ARBA" id="ARBA00022485"/>
    </source>
</evidence>
<dbReference type="EMBL" id="CP091092">
    <property type="protein sequence ID" value="WFN37961.1"/>
    <property type="molecule type" value="Genomic_DNA"/>
</dbReference>
<keyword evidence="10" id="KW-1185">Reference proteome</keyword>
<dbReference type="InterPro" id="IPR007197">
    <property type="entry name" value="rSAM"/>
</dbReference>
<evidence type="ECO:0000256" key="4">
    <source>
        <dbReference type="ARBA" id="ARBA00022723"/>
    </source>
</evidence>
<dbReference type="NCBIfam" id="NF038283">
    <property type="entry name" value="viperin_w_prok"/>
    <property type="match status" value="1"/>
</dbReference>
<organism evidence="9 10">
    <name type="scientific">Methanomicrobium antiquum</name>
    <dbReference type="NCBI Taxonomy" id="487686"/>
    <lineage>
        <taxon>Archaea</taxon>
        <taxon>Methanobacteriati</taxon>
        <taxon>Methanobacteriota</taxon>
        <taxon>Stenosarchaea group</taxon>
        <taxon>Methanomicrobia</taxon>
        <taxon>Methanomicrobiales</taxon>
        <taxon>Methanomicrobiaceae</taxon>
        <taxon>Methanomicrobium</taxon>
    </lineage>
</organism>
<dbReference type="GO" id="GO:0051539">
    <property type="term" value="F:4 iron, 4 sulfur cluster binding"/>
    <property type="evidence" value="ECO:0007669"/>
    <property type="project" value="UniProtKB-KW"/>
</dbReference>
<evidence type="ECO:0000256" key="7">
    <source>
        <dbReference type="ARBA" id="ARBA00023118"/>
    </source>
</evidence>
<dbReference type="SFLD" id="SFLDS00029">
    <property type="entry name" value="Radical_SAM"/>
    <property type="match status" value="1"/>
</dbReference>
<keyword evidence="2" id="KW-0004">4Fe-4S</keyword>
<dbReference type="SMART" id="SM00729">
    <property type="entry name" value="Elp3"/>
    <property type="match status" value="1"/>
</dbReference>
<protein>
    <submittedName>
        <fullName evidence="9">Viperin family antiviral radical SAM protein</fullName>
    </submittedName>
</protein>
<dbReference type="KEGG" id="manq:L1994_03385"/>
<evidence type="ECO:0000313" key="9">
    <source>
        <dbReference type="EMBL" id="WFN37961.1"/>
    </source>
</evidence>
<sequence>MIRSVNWHFTSKCNYNCKFCCTQKMKGEMEASLKPENIYEKLNDLGIEKVNFVGGEPFMSPRIFELVEKAKEMGFTTSIVTNGSLVDNEKLKRISPYLDWIGISVDSASEIVEKKLGRGLGKHIQNSIQVARLAEKCEIKLKINTTVTKLSINEYMGGLINELNPERWKVFQFMHVPGQNDEACELFSITDEEFNNYKKRNSEIRLKNGKFPVFESSAEMLDSYFMLSPSGCVHINTEYPGIDIPLESVTRDNISELINSNHYFQRGGIYNWIN</sequence>
<reference evidence="9" key="1">
    <citation type="submission" date="2022-01" db="EMBL/GenBank/DDBJ databases">
        <title>Complete genome of Methanomicrobium antiquum DSM 21220.</title>
        <authorList>
            <person name="Chen S.-C."/>
            <person name="You Y.-T."/>
            <person name="Zhou Y.-Z."/>
            <person name="Lai M.-C."/>
        </authorList>
    </citation>
    <scope>NUCLEOTIDE SEQUENCE</scope>
    <source>
        <strain evidence="9">DSM 21220</strain>
    </source>
</reference>
<feature type="domain" description="Radical SAM core" evidence="8">
    <location>
        <begin position="1"/>
        <end position="207"/>
    </location>
</feature>
<dbReference type="GO" id="GO:0051607">
    <property type="term" value="P:defense response to virus"/>
    <property type="evidence" value="ECO:0007669"/>
    <property type="project" value="UniProtKB-KW"/>
</dbReference>
<name>A0AAF0JP18_9EURY</name>
<keyword evidence="7" id="KW-0051">Antiviral defense</keyword>
<comment type="cofactor">
    <cofactor evidence="1">
        <name>[4Fe-4S] cluster</name>
        <dbReference type="ChEBI" id="CHEBI:49883"/>
    </cofactor>
</comment>
<dbReference type="GO" id="GO:0046872">
    <property type="term" value="F:metal ion binding"/>
    <property type="evidence" value="ECO:0007669"/>
    <property type="project" value="UniProtKB-KW"/>
</dbReference>
<dbReference type="AlphaFoldDB" id="A0AAF0JP18"/>
<evidence type="ECO:0000313" key="10">
    <source>
        <dbReference type="Proteomes" id="UP001218895"/>
    </source>
</evidence>
<dbReference type="SFLD" id="SFLDG01067">
    <property type="entry name" value="SPASM/twitch_domain_containing"/>
    <property type="match status" value="1"/>
</dbReference>
<proteinExistence type="predicted"/>
<dbReference type="PANTHER" id="PTHR21339">
    <property type="entry name" value="RADICAL S-ADENOSYL METHIONINE DOMAIN-CONTAINING PROTEIN 2"/>
    <property type="match status" value="1"/>
</dbReference>
<evidence type="ECO:0000259" key="8">
    <source>
        <dbReference type="PROSITE" id="PS51918"/>
    </source>
</evidence>